<evidence type="ECO:0000313" key="1">
    <source>
        <dbReference type="EMBL" id="PMD55534.1"/>
    </source>
</evidence>
<protein>
    <submittedName>
        <fullName evidence="1">Uncharacterized protein</fullName>
    </submittedName>
</protein>
<keyword evidence="2" id="KW-1185">Reference proteome</keyword>
<accession>A0A2J6SXP3</accession>
<organism evidence="1 2">
    <name type="scientific">Hyaloscypha bicolor E</name>
    <dbReference type="NCBI Taxonomy" id="1095630"/>
    <lineage>
        <taxon>Eukaryota</taxon>
        <taxon>Fungi</taxon>
        <taxon>Dikarya</taxon>
        <taxon>Ascomycota</taxon>
        <taxon>Pezizomycotina</taxon>
        <taxon>Leotiomycetes</taxon>
        <taxon>Helotiales</taxon>
        <taxon>Hyaloscyphaceae</taxon>
        <taxon>Hyaloscypha</taxon>
        <taxon>Hyaloscypha bicolor</taxon>
    </lineage>
</organism>
<dbReference type="RefSeq" id="XP_024732438.1">
    <property type="nucleotide sequence ID" value="XM_024888793.1"/>
</dbReference>
<proteinExistence type="predicted"/>
<dbReference type="GeneID" id="36596869"/>
<dbReference type="AlphaFoldDB" id="A0A2J6SXP3"/>
<sequence length="170" mass="19507">MEQLKIWPGTREQAFDVCSKSYLDRSRMFPLLSESTTILTTIAFGNSADLEAEWIGSDNQGKMESFLMPRSLKTGLLLYDECELELITYCSWSVKAHRLPRRQYCFDNEYQRPVLLCGIPERTLLGLRTLLQRIYLIRGSMRVAEDRIIASATNQNPPSIHCCCFIETGV</sequence>
<reference evidence="1 2" key="1">
    <citation type="submission" date="2016-04" db="EMBL/GenBank/DDBJ databases">
        <title>A degradative enzymes factory behind the ericoid mycorrhizal symbiosis.</title>
        <authorList>
            <consortium name="DOE Joint Genome Institute"/>
            <person name="Martino E."/>
            <person name="Morin E."/>
            <person name="Grelet G."/>
            <person name="Kuo A."/>
            <person name="Kohler A."/>
            <person name="Daghino S."/>
            <person name="Barry K."/>
            <person name="Choi C."/>
            <person name="Cichocki N."/>
            <person name="Clum A."/>
            <person name="Copeland A."/>
            <person name="Hainaut M."/>
            <person name="Haridas S."/>
            <person name="Labutti K."/>
            <person name="Lindquist E."/>
            <person name="Lipzen A."/>
            <person name="Khouja H.-R."/>
            <person name="Murat C."/>
            <person name="Ohm R."/>
            <person name="Olson A."/>
            <person name="Spatafora J."/>
            <person name="Veneault-Fourrey C."/>
            <person name="Henrissat B."/>
            <person name="Grigoriev I."/>
            <person name="Martin F."/>
            <person name="Perotto S."/>
        </authorList>
    </citation>
    <scope>NUCLEOTIDE SEQUENCE [LARGE SCALE GENOMIC DNA]</scope>
    <source>
        <strain evidence="1 2">E</strain>
    </source>
</reference>
<gene>
    <name evidence="1" type="ORF">K444DRAFT_90108</name>
</gene>
<dbReference type="InParanoid" id="A0A2J6SXP3"/>
<name>A0A2J6SXP3_9HELO</name>
<evidence type="ECO:0000313" key="2">
    <source>
        <dbReference type="Proteomes" id="UP000235371"/>
    </source>
</evidence>
<dbReference type="Proteomes" id="UP000235371">
    <property type="component" value="Unassembled WGS sequence"/>
</dbReference>
<dbReference type="EMBL" id="KZ613855">
    <property type="protein sequence ID" value="PMD55534.1"/>
    <property type="molecule type" value="Genomic_DNA"/>
</dbReference>